<dbReference type="InterPro" id="IPR000086">
    <property type="entry name" value="NUDIX_hydrolase_dom"/>
</dbReference>
<evidence type="ECO:0000256" key="1">
    <source>
        <dbReference type="ARBA" id="ARBA00001936"/>
    </source>
</evidence>
<evidence type="ECO:0000313" key="10">
    <source>
        <dbReference type="Proteomes" id="UP000586093"/>
    </source>
</evidence>
<evidence type="ECO:0000313" key="9">
    <source>
        <dbReference type="EMBL" id="MBB1160698.1"/>
    </source>
</evidence>
<keyword evidence="5" id="KW-0460">Magnesium</keyword>
<protein>
    <submittedName>
        <fullName evidence="9">CoA pyrophosphatase</fullName>
    </submittedName>
</protein>
<feature type="region of interest" description="Disordered" evidence="7">
    <location>
        <begin position="1"/>
        <end position="25"/>
    </location>
</feature>
<dbReference type="GO" id="GO:0046872">
    <property type="term" value="F:metal ion binding"/>
    <property type="evidence" value="ECO:0007669"/>
    <property type="project" value="UniProtKB-KW"/>
</dbReference>
<dbReference type="PANTHER" id="PTHR12992:SF11">
    <property type="entry name" value="MITOCHONDRIAL COENZYME A DIPHOSPHATASE NUDT8"/>
    <property type="match status" value="1"/>
</dbReference>
<evidence type="ECO:0000256" key="5">
    <source>
        <dbReference type="ARBA" id="ARBA00022842"/>
    </source>
</evidence>
<keyword evidence="3" id="KW-0479">Metal-binding</keyword>
<name>A0A839HMA2_9BURK</name>
<evidence type="ECO:0000256" key="7">
    <source>
        <dbReference type="SAM" id="MobiDB-lite"/>
    </source>
</evidence>
<keyword evidence="10" id="KW-1185">Reference proteome</keyword>
<dbReference type="SUPFAM" id="SSF55811">
    <property type="entry name" value="Nudix"/>
    <property type="match status" value="1"/>
</dbReference>
<reference evidence="9 10" key="1">
    <citation type="submission" date="2020-08" db="EMBL/GenBank/DDBJ databases">
        <title>Aquariorum lacteus gen. nov., sp. nov., a new member of the family Comamonadaceae, isolated from freshwater aquarium.</title>
        <authorList>
            <person name="Chun S.-J."/>
        </authorList>
    </citation>
    <scope>NUCLEOTIDE SEQUENCE [LARGE SCALE GENOMIC DNA]</scope>
    <source>
        <strain evidence="9 10">SJAQ100</strain>
    </source>
</reference>
<dbReference type="NCBIfam" id="NF007980">
    <property type="entry name" value="PRK10707.1"/>
    <property type="match status" value="1"/>
</dbReference>
<accession>A0A839HMA2</accession>
<evidence type="ECO:0000256" key="4">
    <source>
        <dbReference type="ARBA" id="ARBA00022801"/>
    </source>
</evidence>
<evidence type="ECO:0000256" key="6">
    <source>
        <dbReference type="ARBA" id="ARBA00023211"/>
    </source>
</evidence>
<feature type="domain" description="Nudix hydrolase" evidence="8">
    <location>
        <begin position="65"/>
        <end position="203"/>
    </location>
</feature>
<comment type="cofactor">
    <cofactor evidence="2">
        <name>Mg(2+)</name>
        <dbReference type="ChEBI" id="CHEBI:18420"/>
    </cofactor>
</comment>
<evidence type="ECO:0000256" key="3">
    <source>
        <dbReference type="ARBA" id="ARBA00022723"/>
    </source>
</evidence>
<dbReference type="Gene3D" id="3.90.79.10">
    <property type="entry name" value="Nucleoside Triphosphate Pyrophosphohydrolase"/>
    <property type="match status" value="1"/>
</dbReference>
<keyword evidence="4" id="KW-0378">Hydrolase</keyword>
<dbReference type="Pfam" id="PF00293">
    <property type="entry name" value="NUDIX"/>
    <property type="match status" value="1"/>
</dbReference>
<dbReference type="Proteomes" id="UP000586093">
    <property type="component" value="Unassembled WGS sequence"/>
</dbReference>
<dbReference type="EMBL" id="JACIVI010000001">
    <property type="protein sequence ID" value="MBB1160698.1"/>
    <property type="molecule type" value="Genomic_DNA"/>
</dbReference>
<sequence length="242" mass="26172">MSLPAPLTPLDPESLPVLSTGHGEPQVPAERLQARALRRHFAAPPAWTPELLGDRSELPGSEDPLTEAAVLIPLVQRRQATGGDTLQVLLTRRTAQLRKHAGQISFPGGRAEAGDAGPVGTALREAQEEIGLATPAVELLGCLPVYTTVTRYRVTPVVGLVDGTALRLQADPAEVGEIFEVPLAFLMDPRHHERRAIPQAEGLRTVYSMPWSMLGTDGSPRRQLIWGATAAMLRNLYQLLRA</sequence>
<organism evidence="9 10">
    <name type="scientific">Aquariibacter albus</name>
    <dbReference type="NCBI Taxonomy" id="2759899"/>
    <lineage>
        <taxon>Bacteria</taxon>
        <taxon>Pseudomonadati</taxon>
        <taxon>Pseudomonadota</taxon>
        <taxon>Betaproteobacteria</taxon>
        <taxon>Burkholderiales</taxon>
        <taxon>Sphaerotilaceae</taxon>
        <taxon>Aquariibacter</taxon>
    </lineage>
</organism>
<dbReference type="PROSITE" id="PS51462">
    <property type="entry name" value="NUDIX"/>
    <property type="match status" value="1"/>
</dbReference>
<evidence type="ECO:0000256" key="2">
    <source>
        <dbReference type="ARBA" id="ARBA00001946"/>
    </source>
</evidence>
<comment type="cofactor">
    <cofactor evidence="1">
        <name>Mn(2+)</name>
        <dbReference type="ChEBI" id="CHEBI:29035"/>
    </cofactor>
</comment>
<proteinExistence type="predicted"/>
<dbReference type="CDD" id="cd03426">
    <property type="entry name" value="NUDIX_CoAse_Nudt7"/>
    <property type="match status" value="1"/>
</dbReference>
<dbReference type="RefSeq" id="WP_182660885.1">
    <property type="nucleotide sequence ID" value="NZ_JACIVI010000001.1"/>
</dbReference>
<dbReference type="GO" id="GO:0010945">
    <property type="term" value="F:coenzyme A diphosphatase activity"/>
    <property type="evidence" value="ECO:0007669"/>
    <property type="project" value="InterPro"/>
</dbReference>
<evidence type="ECO:0000259" key="8">
    <source>
        <dbReference type="PROSITE" id="PS51462"/>
    </source>
</evidence>
<gene>
    <name evidence="9" type="ORF">H4F90_01715</name>
</gene>
<dbReference type="InterPro" id="IPR045121">
    <property type="entry name" value="CoAse"/>
</dbReference>
<keyword evidence="6" id="KW-0464">Manganese</keyword>
<dbReference type="AlphaFoldDB" id="A0A839HMA2"/>
<dbReference type="PANTHER" id="PTHR12992">
    <property type="entry name" value="NUDIX HYDROLASE"/>
    <property type="match status" value="1"/>
</dbReference>
<dbReference type="InterPro" id="IPR015797">
    <property type="entry name" value="NUDIX_hydrolase-like_dom_sf"/>
</dbReference>
<comment type="caution">
    <text evidence="9">The sequence shown here is derived from an EMBL/GenBank/DDBJ whole genome shotgun (WGS) entry which is preliminary data.</text>
</comment>